<feature type="compositionally biased region" description="Low complexity" evidence="1">
    <location>
        <begin position="111"/>
        <end position="122"/>
    </location>
</feature>
<evidence type="ECO:0000313" key="2">
    <source>
        <dbReference type="EMBL" id="KAF9946890.1"/>
    </source>
</evidence>
<dbReference type="EMBL" id="JAAAHY010001766">
    <property type="protein sequence ID" value="KAF9946890.1"/>
    <property type="molecule type" value="Genomic_DNA"/>
</dbReference>
<evidence type="ECO:0000313" key="3">
    <source>
        <dbReference type="Proteomes" id="UP000738359"/>
    </source>
</evidence>
<feature type="compositionally biased region" description="Polar residues" evidence="1">
    <location>
        <begin position="325"/>
        <end position="338"/>
    </location>
</feature>
<dbReference type="OrthoDB" id="2432719at2759"/>
<protein>
    <submittedName>
        <fullName evidence="2">Uncharacterized protein</fullName>
    </submittedName>
</protein>
<feature type="compositionally biased region" description="Low complexity" evidence="1">
    <location>
        <begin position="341"/>
        <end position="355"/>
    </location>
</feature>
<feature type="compositionally biased region" description="Polar residues" evidence="1">
    <location>
        <begin position="462"/>
        <end position="474"/>
    </location>
</feature>
<keyword evidence="3" id="KW-1185">Reference proteome</keyword>
<gene>
    <name evidence="2" type="ORF">BGZ70_002976</name>
</gene>
<feature type="compositionally biased region" description="Polar residues" evidence="1">
    <location>
        <begin position="359"/>
        <end position="368"/>
    </location>
</feature>
<feature type="compositionally biased region" description="Basic and acidic residues" evidence="1">
    <location>
        <begin position="198"/>
        <end position="210"/>
    </location>
</feature>
<feature type="compositionally biased region" description="Low complexity" evidence="1">
    <location>
        <begin position="10"/>
        <end position="25"/>
    </location>
</feature>
<organism evidence="2 3">
    <name type="scientific">Mortierella alpina</name>
    <name type="common">Oleaginous fungus</name>
    <name type="synonym">Mortierella renispora</name>
    <dbReference type="NCBI Taxonomy" id="64518"/>
    <lineage>
        <taxon>Eukaryota</taxon>
        <taxon>Fungi</taxon>
        <taxon>Fungi incertae sedis</taxon>
        <taxon>Mucoromycota</taxon>
        <taxon>Mortierellomycotina</taxon>
        <taxon>Mortierellomycetes</taxon>
        <taxon>Mortierellales</taxon>
        <taxon>Mortierellaceae</taxon>
        <taxon>Mortierella</taxon>
    </lineage>
</organism>
<feature type="compositionally biased region" description="Basic and acidic residues" evidence="1">
    <location>
        <begin position="524"/>
        <end position="533"/>
    </location>
</feature>
<proteinExistence type="predicted"/>
<evidence type="ECO:0000256" key="1">
    <source>
        <dbReference type="SAM" id="MobiDB-lite"/>
    </source>
</evidence>
<reference evidence="2" key="1">
    <citation type="journal article" date="2020" name="Fungal Divers.">
        <title>Resolving the Mortierellaceae phylogeny through synthesis of multi-gene phylogenetics and phylogenomics.</title>
        <authorList>
            <person name="Vandepol N."/>
            <person name="Liber J."/>
            <person name="Desiro A."/>
            <person name="Na H."/>
            <person name="Kennedy M."/>
            <person name="Barry K."/>
            <person name="Grigoriev I.V."/>
            <person name="Miller A.N."/>
            <person name="O'Donnell K."/>
            <person name="Stajich J.E."/>
            <person name="Bonito G."/>
        </authorList>
    </citation>
    <scope>NUCLEOTIDE SEQUENCE</scope>
    <source>
        <strain evidence="2">CK1249</strain>
    </source>
</reference>
<feature type="compositionally biased region" description="Basic and acidic residues" evidence="1">
    <location>
        <begin position="61"/>
        <end position="73"/>
    </location>
</feature>
<feature type="compositionally biased region" description="Basic and acidic residues" evidence="1">
    <location>
        <begin position="180"/>
        <end position="191"/>
    </location>
</feature>
<feature type="compositionally biased region" description="Polar residues" evidence="1">
    <location>
        <begin position="261"/>
        <end position="299"/>
    </location>
</feature>
<sequence length="632" mass="66415">MTPVSSVTPAAESASSGGAASGWGETSNQKGVGALVDWSTGLVAEFPAEAKPTLMPITEKWNNRPEHAFDSRQSKTAPRVILQRPPQPPKPSQQPSPHPRQLVQSEDRKTTSSAVAATPTAVDPWLTDAGTTRGSNWGNPPSVTDSTATFSEKDTEDRDDLHSRRSSLQMPPGKAGAGRRQQDADEQDLGHHPSNQGQERRPLTSEERFMRSLNRVGGGDKQESHYNGSSGSSHHSSQGDRSGYQHSGGSQDGDSGRVHGSNRNGYKSGTASGYSRPSNQGAGSYQPTSFTASSPSNLTGRRYFNANTDRESATAAWSAAAAASQGNSGRTAATGSRNEPSEAPSSSSAATTPAETLEDSGNAQTSRPATGKSKAAIGGLMTSNDMKSFLMAAKAFEPVSSKVSPRGRRTSHAGSSSRHTSPAGSRNSSVSRQQHQLLEEHDPEEPGPTSQNTPHQPEPMQFRSTETSEVSNPSEPEAPSWGTSEVVEAARGEMTDWTCEADEAGQDASLSKPDDPQYDDTKEDDGAAGKAEKESDDIQDSGTQSPLQSSGERTSAQAMEDNLLSFQTQKRDVSSPVTTESTEGQPLEDSELTPQTTAAVSVGGAQGNGDGDNEGDGTTAEVTKDVNSSPAE</sequence>
<feature type="compositionally biased region" description="Polar residues" evidence="1">
    <location>
        <begin position="575"/>
        <end position="584"/>
    </location>
</feature>
<dbReference type="AlphaFoldDB" id="A0A9P6IT62"/>
<feature type="region of interest" description="Disordered" evidence="1">
    <location>
        <begin position="47"/>
        <end position="378"/>
    </location>
</feature>
<feature type="region of interest" description="Disordered" evidence="1">
    <location>
        <begin position="1"/>
        <end position="29"/>
    </location>
</feature>
<feature type="compositionally biased region" description="Polar residues" evidence="1">
    <location>
        <begin position="412"/>
        <end position="436"/>
    </location>
</feature>
<feature type="compositionally biased region" description="Low complexity" evidence="1">
    <location>
        <begin position="313"/>
        <end position="324"/>
    </location>
</feature>
<feature type="region of interest" description="Disordered" evidence="1">
    <location>
        <begin position="397"/>
        <end position="632"/>
    </location>
</feature>
<feature type="compositionally biased region" description="Basic and acidic residues" evidence="1">
    <location>
        <begin position="151"/>
        <end position="163"/>
    </location>
</feature>
<feature type="compositionally biased region" description="Pro residues" evidence="1">
    <location>
        <begin position="85"/>
        <end position="98"/>
    </location>
</feature>
<feature type="compositionally biased region" description="Polar residues" evidence="1">
    <location>
        <begin position="540"/>
        <end position="557"/>
    </location>
</feature>
<feature type="compositionally biased region" description="Low complexity" evidence="1">
    <location>
        <begin position="225"/>
        <end position="253"/>
    </location>
</feature>
<accession>A0A9P6IT62</accession>
<name>A0A9P6IT62_MORAP</name>
<feature type="compositionally biased region" description="Polar residues" evidence="1">
    <location>
        <begin position="129"/>
        <end position="150"/>
    </location>
</feature>
<dbReference type="Proteomes" id="UP000738359">
    <property type="component" value="Unassembled WGS sequence"/>
</dbReference>
<comment type="caution">
    <text evidence="2">The sequence shown here is derived from an EMBL/GenBank/DDBJ whole genome shotgun (WGS) entry which is preliminary data.</text>
</comment>